<dbReference type="Gene3D" id="2.170.150.40">
    <property type="entry name" value="Domain of unknown function (DUF427)"/>
    <property type="match status" value="2"/>
</dbReference>
<dbReference type="PANTHER" id="PTHR34310:SF9">
    <property type="entry name" value="BLR5716 PROTEIN"/>
    <property type="match status" value="1"/>
</dbReference>
<evidence type="ECO:0000259" key="1">
    <source>
        <dbReference type="Pfam" id="PF04248"/>
    </source>
</evidence>
<dbReference type="InterPro" id="IPR007361">
    <property type="entry name" value="DUF427"/>
</dbReference>
<sequence>MTMALRMQDQISRLREHLRYEPTAKRIRGEALGDLIVDSRRTVLVWEAGTLVPVYAVPAADITAELLPVAAENSRRGSAFHRGHGAGQEFTLRTPGGELPAAAFVADDPELSAYVLLEYGAFDRWREDEEPVDGHPRDPFHRVDARASGQRMKVEFEGRVIAETQQPVLVYETMLPVRAYFPRSDVDFSLLEPSDRQSICPYKGHASYWSVRNAGPKGRNIAWSYEEPLPDANPIKGLIAFYDERTDIHNLG</sequence>
<name>A0ABT9RY35_9MICC</name>
<dbReference type="EMBL" id="JAUSRE010000023">
    <property type="protein sequence ID" value="MDP9890158.1"/>
    <property type="molecule type" value="Genomic_DNA"/>
</dbReference>
<evidence type="ECO:0000313" key="3">
    <source>
        <dbReference type="Proteomes" id="UP001226577"/>
    </source>
</evidence>
<comment type="caution">
    <text evidence="2">The sequence shown here is derived from an EMBL/GenBank/DDBJ whole genome shotgun (WGS) entry which is preliminary data.</text>
</comment>
<dbReference type="PANTHER" id="PTHR34310">
    <property type="entry name" value="DUF427 DOMAIN PROTEIN (AFU_ORTHOLOGUE AFUA_3G02220)"/>
    <property type="match status" value="1"/>
</dbReference>
<organism evidence="2 3">
    <name type="scientific">Pseudarthrobacter enclensis</name>
    <dbReference type="NCBI Taxonomy" id="993070"/>
    <lineage>
        <taxon>Bacteria</taxon>
        <taxon>Bacillati</taxon>
        <taxon>Actinomycetota</taxon>
        <taxon>Actinomycetes</taxon>
        <taxon>Micrococcales</taxon>
        <taxon>Micrococcaceae</taxon>
        <taxon>Pseudarthrobacter</taxon>
    </lineage>
</organism>
<accession>A0ABT9RY35</accession>
<evidence type="ECO:0000313" key="2">
    <source>
        <dbReference type="EMBL" id="MDP9890158.1"/>
    </source>
</evidence>
<dbReference type="InterPro" id="IPR038694">
    <property type="entry name" value="DUF427_sf"/>
</dbReference>
<dbReference type="Proteomes" id="UP001226577">
    <property type="component" value="Unassembled WGS sequence"/>
</dbReference>
<protein>
    <submittedName>
        <fullName evidence="2">Uncharacterized protein (DUF427 family)</fullName>
    </submittedName>
</protein>
<reference evidence="2 3" key="1">
    <citation type="submission" date="2023-07" db="EMBL/GenBank/DDBJ databases">
        <title>Sorghum-associated microbial communities from plants grown in Nebraska, USA.</title>
        <authorList>
            <person name="Schachtman D."/>
        </authorList>
    </citation>
    <scope>NUCLEOTIDE SEQUENCE [LARGE SCALE GENOMIC DNA]</scope>
    <source>
        <strain evidence="2 3">CC222</strain>
    </source>
</reference>
<gene>
    <name evidence="2" type="ORF">J2X98_003770</name>
</gene>
<keyword evidence="3" id="KW-1185">Reference proteome</keyword>
<proteinExistence type="predicted"/>
<dbReference type="Pfam" id="PF04248">
    <property type="entry name" value="NTP_transf_9"/>
    <property type="match status" value="1"/>
</dbReference>
<feature type="domain" description="DUF427" evidence="1">
    <location>
        <begin position="152"/>
        <end position="244"/>
    </location>
</feature>